<dbReference type="Gene3D" id="3.10.20.30">
    <property type="match status" value="1"/>
</dbReference>
<name>A0A2R7Y6U8_9CREN</name>
<dbReference type="AlphaFoldDB" id="A0A2R7Y6U8"/>
<dbReference type="PANTHER" id="PTHR38031:SF1">
    <property type="entry name" value="SULFUR CARRIER PROTEIN CYSO"/>
    <property type="match status" value="1"/>
</dbReference>
<evidence type="ECO:0000313" key="2">
    <source>
        <dbReference type="Proteomes" id="UP000244093"/>
    </source>
</evidence>
<comment type="caution">
    <text evidence="1">The sequence shown here is derived from an EMBL/GenBank/DDBJ whole genome shotgun (WGS) entry which is preliminary data.</text>
</comment>
<evidence type="ECO:0000313" key="1">
    <source>
        <dbReference type="EMBL" id="PUA33117.1"/>
    </source>
</evidence>
<dbReference type="InterPro" id="IPR003749">
    <property type="entry name" value="ThiS/MoaD-like"/>
</dbReference>
<reference evidence="1" key="1">
    <citation type="submission" date="2017-04" db="EMBL/GenBank/DDBJ databases">
        <authorList>
            <person name="Afonso C.L."/>
            <person name="Miller P.J."/>
            <person name="Scott M.A."/>
            <person name="Spackman E."/>
            <person name="Goraichik I."/>
            <person name="Dimitrov K.M."/>
            <person name="Suarez D.L."/>
            <person name="Swayne D.E."/>
        </authorList>
    </citation>
    <scope>NUCLEOTIDE SEQUENCE</scope>
    <source>
        <strain evidence="1">NZ3</strain>
    </source>
</reference>
<organism evidence="1 2">
    <name type="scientific">Zestosphaera tikiterensis</name>
    <dbReference type="NCBI Taxonomy" id="1973259"/>
    <lineage>
        <taxon>Archaea</taxon>
        <taxon>Thermoproteota</taxon>
        <taxon>Thermoprotei</taxon>
        <taxon>Desulfurococcales</taxon>
        <taxon>Desulfurococcaceae</taxon>
        <taxon>Zestosphaera</taxon>
    </lineage>
</organism>
<dbReference type="EMBL" id="NBVN01000002">
    <property type="protein sequence ID" value="PUA33117.1"/>
    <property type="molecule type" value="Genomic_DNA"/>
</dbReference>
<dbReference type="Pfam" id="PF02597">
    <property type="entry name" value="ThiS"/>
    <property type="match status" value="1"/>
</dbReference>
<dbReference type="Proteomes" id="UP000244093">
    <property type="component" value="Unassembled WGS sequence"/>
</dbReference>
<evidence type="ECO:0008006" key="3">
    <source>
        <dbReference type="Google" id="ProtNLM"/>
    </source>
</evidence>
<sequence length="92" mass="10125">MMITVELLGVLRGRLGRDSIVKDVSGGMKLKELLKNLREEVPELKEAIEEDGSVTSSYVVFINGVDYYLLNGENYVLKDGDKVTLVPISHGG</sequence>
<dbReference type="InterPro" id="IPR052045">
    <property type="entry name" value="Sulfur_Carrier/Prot_Modifier"/>
</dbReference>
<gene>
    <name evidence="1" type="ORF">B7O98_01375</name>
</gene>
<dbReference type="CDD" id="cd17040">
    <property type="entry name" value="Ubl_MoaD_like"/>
    <property type="match status" value="1"/>
</dbReference>
<dbReference type="SUPFAM" id="SSF54285">
    <property type="entry name" value="MoaD/ThiS"/>
    <property type="match status" value="1"/>
</dbReference>
<dbReference type="PANTHER" id="PTHR38031">
    <property type="entry name" value="SULFUR CARRIER PROTEIN SLR0821-RELATED"/>
    <property type="match status" value="1"/>
</dbReference>
<protein>
    <recommendedName>
        <fullName evidence="3">Molybdopterin synthase sulfur carrier subunit</fullName>
    </recommendedName>
</protein>
<proteinExistence type="predicted"/>
<dbReference type="InterPro" id="IPR016155">
    <property type="entry name" value="Mopterin_synth/thiamin_S_b"/>
</dbReference>
<dbReference type="InterPro" id="IPR012675">
    <property type="entry name" value="Beta-grasp_dom_sf"/>
</dbReference>
<reference evidence="1" key="2">
    <citation type="journal article" date="2018" name="Syst. Appl. Microbiol.">
        <title>A new symbiotic nanoarchaeote (Candidatus Nanoclepta minutus) and its host (Zestosphaera tikiterensis gen. nov., sp. nov.) from a New Zealand hot spring.</title>
        <authorList>
            <person name="St John E."/>
            <person name="Liu Y."/>
            <person name="Podar M."/>
            <person name="Stott M.B."/>
            <person name="Meneghin J."/>
            <person name="Chen Z."/>
            <person name="Lagutin K."/>
            <person name="Mitchell K."/>
            <person name="Reysenbach A.L."/>
        </authorList>
    </citation>
    <scope>NUCLEOTIDE SEQUENCE [LARGE SCALE GENOMIC DNA]</scope>
    <source>
        <strain evidence="1">NZ3</strain>
    </source>
</reference>
<accession>A0A2R7Y6U8</accession>